<feature type="compositionally biased region" description="Gly residues" evidence="1">
    <location>
        <begin position="1110"/>
        <end position="1119"/>
    </location>
</feature>
<dbReference type="Proteomes" id="UP000236333">
    <property type="component" value="Unassembled WGS sequence"/>
</dbReference>
<dbReference type="EMBL" id="PGGS01000051">
    <property type="protein sequence ID" value="PNH10599.1"/>
    <property type="molecule type" value="Genomic_DNA"/>
</dbReference>
<dbReference type="Gene3D" id="1.10.1780.10">
    <property type="entry name" value="Clp, N-terminal domain"/>
    <property type="match status" value="1"/>
</dbReference>
<feature type="compositionally biased region" description="Low complexity" evidence="1">
    <location>
        <begin position="1128"/>
        <end position="1149"/>
    </location>
</feature>
<gene>
    <name evidence="2" type="ORF">TSOC_002637</name>
</gene>
<comment type="caution">
    <text evidence="2">The sequence shown here is derived from an EMBL/GenBank/DDBJ whole genome shotgun (WGS) entry which is preliminary data.</text>
</comment>
<accession>A0A2J8ADL6</accession>
<protein>
    <submittedName>
        <fullName evidence="2">Uncharacterized protein</fullName>
    </submittedName>
</protein>
<dbReference type="InterPro" id="IPR036628">
    <property type="entry name" value="Clp_N_dom_sf"/>
</dbReference>
<feature type="region of interest" description="Disordered" evidence="1">
    <location>
        <begin position="1103"/>
        <end position="1192"/>
    </location>
</feature>
<feature type="compositionally biased region" description="Gly residues" evidence="1">
    <location>
        <begin position="889"/>
        <end position="906"/>
    </location>
</feature>
<evidence type="ECO:0000256" key="1">
    <source>
        <dbReference type="SAM" id="MobiDB-lite"/>
    </source>
</evidence>
<evidence type="ECO:0000313" key="3">
    <source>
        <dbReference type="Proteomes" id="UP000236333"/>
    </source>
</evidence>
<proteinExistence type="predicted"/>
<dbReference type="OrthoDB" id="556657at2759"/>
<feature type="region of interest" description="Disordered" evidence="1">
    <location>
        <begin position="889"/>
        <end position="912"/>
    </location>
</feature>
<organism evidence="2 3">
    <name type="scientific">Tetrabaena socialis</name>
    <dbReference type="NCBI Taxonomy" id="47790"/>
    <lineage>
        <taxon>Eukaryota</taxon>
        <taxon>Viridiplantae</taxon>
        <taxon>Chlorophyta</taxon>
        <taxon>core chlorophytes</taxon>
        <taxon>Chlorophyceae</taxon>
        <taxon>CS clade</taxon>
        <taxon>Chlamydomonadales</taxon>
        <taxon>Tetrabaenaceae</taxon>
        <taxon>Tetrabaena</taxon>
    </lineage>
</organism>
<sequence>MASSMHRTATTPPAARPVAVQCILERFFSPQALQCGRAAAELALNGGGGQAPLVLPSHLALAVLSSPHPDCAAALGVLHHGGLRLRCCEQLLLAAGEAEAARAGARGTSSSPPQDGVFSPAAQHFLFQSYRWAVYTGHSSVLPCHLLWALSADPRVAYSRDRRDPLDPAVRPWQDWRPPLVGLLEEAAGLKLLERPAPLYEQLLGVLQRAISAAPIQGPTAAASKSDPAASTSPAVLKASQLHQALTDRLSRVCSNSGSNTRMGKVSSMVLGCRAAGLVLSREQLQAIDQRMQNYLSSRGGYISTQDAELCCQYVTGVAALGHKSKVISTASSQLTFTPPRPPLRSALPYVDGPAAPHDPTVEVACQLAAALRFLGVDGARYGSFSWLRCGGSSQPLAQQVDELLLLSDTLAATDPHGGSSSSSHTLHSLLAGRAATLVGALGGTNEPTARAAVAAYASAAATVTAAKLRLLPWPTDGVVPPWLEKLTLQQRVRLLDRLAHVSQAALRASAVDTTAALQTAAAAVNQGSASVHASLELQRQAAVALEATGQPLTKGWLRQLASYGAVASKPASDALLAVLGALASQAAAPASVPAPPQDLLAPLSELLRANAPQPHMAPNEAVQALQNLRGLCKAGGEATAGLEDTSLTVLAVGTARGGDPASLAAVTATLYGTSTLLDPRQQLAFLGVEPALLSAVVDWRAAGGADDAAASGPTGQQREGGPDPRVVIWSLLREGTAPDASSSREAEALLQQMGEQLRAPSATAKQAPAGGGGSAAAAQLSAEVGAAVLPGSCFPAPSPRQCLQLLVGLALLRAPAPPVLAVRALAERAGRYAAGAVPGGQQEGGPAGVAAELGPAQLSLLLLWSRSQLQHEYAVQALVGELARMAEGSGGGSGGSSDGGGGNMGGSSAAVGQQQQLYPPAAESARVLLAAAVLCEVVRGLVAEGEGEAVIRQRVGAAVRGLRGRVEALEGEAADGGECDGGVAAAATRKHIATGRQLLAGLRVDEWNPAAVARSATAAVRAGVVACRDGTAASAASPGGAASVCGDSSAASSPRALRTWSARSAPGSAHSAHSGHSPRYMETDQDRTRMRKALTYLVQKHAHEAQQTAGGGGGGGSGPASPQPLYSPGSPSPFAAAAAAAAAAANGPPRRRRRSSDTASAGTGAGGGGGGGGAARSTVPSLRARPSAEQDAARWAAQTRALATRVSVYLAMESPAAARVARAATGWRARWGRGVGGARSGMWVWVFAGIVQIRYCGDMCM</sequence>
<keyword evidence="3" id="KW-1185">Reference proteome</keyword>
<feature type="region of interest" description="Disordered" evidence="1">
    <location>
        <begin position="1057"/>
        <end position="1087"/>
    </location>
</feature>
<name>A0A2J8ADL6_9CHLO</name>
<feature type="compositionally biased region" description="Low complexity" evidence="1">
    <location>
        <begin position="1062"/>
        <end position="1079"/>
    </location>
</feature>
<dbReference type="AlphaFoldDB" id="A0A2J8ADL6"/>
<feature type="compositionally biased region" description="Gly residues" evidence="1">
    <location>
        <begin position="1164"/>
        <end position="1175"/>
    </location>
</feature>
<reference evidence="2 3" key="1">
    <citation type="journal article" date="2017" name="Mol. Biol. Evol.">
        <title>The 4-celled Tetrabaena socialis nuclear genome reveals the essential components for genetic control of cell number at the origin of multicellularity in the volvocine lineage.</title>
        <authorList>
            <person name="Featherston J."/>
            <person name="Arakaki Y."/>
            <person name="Hanschen E.R."/>
            <person name="Ferris P.J."/>
            <person name="Michod R.E."/>
            <person name="Olson B.J.S.C."/>
            <person name="Nozaki H."/>
            <person name="Durand P.M."/>
        </authorList>
    </citation>
    <scope>NUCLEOTIDE SEQUENCE [LARGE SCALE GENOMIC DNA]</scope>
    <source>
        <strain evidence="2 3">NIES-571</strain>
    </source>
</reference>
<evidence type="ECO:0000313" key="2">
    <source>
        <dbReference type="EMBL" id="PNH10599.1"/>
    </source>
</evidence>